<protein>
    <submittedName>
        <fullName evidence="4">Short-chain dehydrogenase</fullName>
    </submittedName>
</protein>
<keyword evidence="5" id="KW-1185">Reference proteome</keyword>
<feature type="region of interest" description="Disordered" evidence="3">
    <location>
        <begin position="1"/>
        <end position="64"/>
    </location>
</feature>
<sequence>MTDDDVPAGHSTRTAPEAQGASTGRRARRPQADASAPARAVTAPRPRAGTADGPGDDGSVATVTGPFARTAGDAVAGGGEYAGRVAFVTGSGSGIGAACARRLAAAGAFVVLADRDTVAAKEVAGEIEAAGGTALAVAVDVADPESVAQAVATAIEAGGRLDLAVNNAGIATDRAPLEDISLADWDRVLAVNLSGVFYSMRAEIPAMLAAGGGSIVNMASVLGTVGLQGTPAYVAAKHGVIGLTRVAALDNATRGIRVNAVAPGFIDTTMVSSHRGARFFQPMNRLGTADEVAEVVHFLLSDRASLVTGSVYSADGGFTAR</sequence>
<dbReference type="PRINTS" id="PR00080">
    <property type="entry name" value="SDRFAMILY"/>
</dbReference>
<organism evidence="4 5">
    <name type="scientific">Parafrankia soli</name>
    <dbReference type="NCBI Taxonomy" id="2599596"/>
    <lineage>
        <taxon>Bacteria</taxon>
        <taxon>Bacillati</taxon>
        <taxon>Actinomycetota</taxon>
        <taxon>Actinomycetes</taxon>
        <taxon>Frankiales</taxon>
        <taxon>Frankiaceae</taxon>
        <taxon>Parafrankia</taxon>
    </lineage>
</organism>
<accession>A0A1S1RNA5</accession>
<dbReference type="GO" id="GO:0016491">
    <property type="term" value="F:oxidoreductase activity"/>
    <property type="evidence" value="ECO:0007669"/>
    <property type="project" value="UniProtKB-KW"/>
</dbReference>
<dbReference type="FunFam" id="3.40.50.720:FF:000084">
    <property type="entry name" value="Short-chain dehydrogenase reductase"/>
    <property type="match status" value="1"/>
</dbReference>
<dbReference type="Pfam" id="PF13561">
    <property type="entry name" value="adh_short_C2"/>
    <property type="match status" value="1"/>
</dbReference>
<evidence type="ECO:0000313" key="4">
    <source>
        <dbReference type="EMBL" id="OHV46885.1"/>
    </source>
</evidence>
<dbReference type="PRINTS" id="PR00081">
    <property type="entry name" value="GDHRDH"/>
</dbReference>
<dbReference type="Gene3D" id="3.40.50.720">
    <property type="entry name" value="NAD(P)-binding Rossmann-like Domain"/>
    <property type="match status" value="1"/>
</dbReference>
<dbReference type="GO" id="GO:0032787">
    <property type="term" value="P:monocarboxylic acid metabolic process"/>
    <property type="evidence" value="ECO:0007669"/>
    <property type="project" value="UniProtKB-ARBA"/>
</dbReference>
<evidence type="ECO:0000256" key="3">
    <source>
        <dbReference type="SAM" id="MobiDB-lite"/>
    </source>
</evidence>
<dbReference type="EMBL" id="MAXA01000001">
    <property type="protein sequence ID" value="OHV46885.1"/>
    <property type="molecule type" value="Genomic_DNA"/>
</dbReference>
<dbReference type="RefSeq" id="WP_071059349.1">
    <property type="nucleotide sequence ID" value="NZ_MAXA01000001.1"/>
</dbReference>
<keyword evidence="2" id="KW-0560">Oxidoreductase</keyword>
<name>A0A1S1RNA5_9ACTN</name>
<dbReference type="Proteomes" id="UP000179769">
    <property type="component" value="Unassembled WGS sequence"/>
</dbReference>
<dbReference type="InterPro" id="IPR036291">
    <property type="entry name" value="NAD(P)-bd_dom_sf"/>
</dbReference>
<evidence type="ECO:0000256" key="1">
    <source>
        <dbReference type="ARBA" id="ARBA00006484"/>
    </source>
</evidence>
<dbReference type="InterPro" id="IPR050259">
    <property type="entry name" value="SDR"/>
</dbReference>
<dbReference type="InterPro" id="IPR020904">
    <property type="entry name" value="Sc_DH/Rdtase_CS"/>
</dbReference>
<comment type="similarity">
    <text evidence="1">Belongs to the short-chain dehydrogenases/reductases (SDR) family.</text>
</comment>
<gene>
    <name evidence="4" type="ORF">BBK14_01075</name>
</gene>
<proteinExistence type="inferred from homology"/>
<dbReference type="SUPFAM" id="SSF51735">
    <property type="entry name" value="NAD(P)-binding Rossmann-fold domains"/>
    <property type="match status" value="1"/>
</dbReference>
<feature type="compositionally biased region" description="Low complexity" evidence="3">
    <location>
        <begin position="32"/>
        <end position="51"/>
    </location>
</feature>
<dbReference type="PANTHER" id="PTHR42879">
    <property type="entry name" value="3-OXOACYL-(ACYL-CARRIER-PROTEIN) REDUCTASE"/>
    <property type="match status" value="1"/>
</dbReference>
<dbReference type="OrthoDB" id="7064009at2"/>
<dbReference type="AlphaFoldDB" id="A0A1S1RNA5"/>
<reference evidence="5" key="1">
    <citation type="submission" date="2016-07" db="EMBL/GenBank/DDBJ databases">
        <title>Frankia sp. NRRL B-16219 Genome sequencing.</title>
        <authorList>
            <person name="Ghodhbane-Gtari F."/>
            <person name="Swanson E."/>
            <person name="Gueddou A."/>
            <person name="Louati M."/>
            <person name="Nouioui I."/>
            <person name="Hezbri K."/>
            <person name="Abebe-Akele F."/>
            <person name="Simpson S."/>
            <person name="Morris K."/>
            <person name="Thomas K."/>
            <person name="Gtari M."/>
            <person name="Tisa L.S."/>
        </authorList>
    </citation>
    <scope>NUCLEOTIDE SEQUENCE [LARGE SCALE GENOMIC DNA]</scope>
    <source>
        <strain evidence="5">NRRL B-16219</strain>
    </source>
</reference>
<dbReference type="PROSITE" id="PS00061">
    <property type="entry name" value="ADH_SHORT"/>
    <property type="match status" value="1"/>
</dbReference>
<evidence type="ECO:0000256" key="2">
    <source>
        <dbReference type="ARBA" id="ARBA00023002"/>
    </source>
</evidence>
<comment type="caution">
    <text evidence="4">The sequence shown here is derived from an EMBL/GenBank/DDBJ whole genome shotgun (WGS) entry which is preliminary data.</text>
</comment>
<dbReference type="PANTHER" id="PTHR42879:SF2">
    <property type="entry name" value="3-OXOACYL-[ACYL-CARRIER-PROTEIN] REDUCTASE FABG"/>
    <property type="match status" value="1"/>
</dbReference>
<dbReference type="InterPro" id="IPR002347">
    <property type="entry name" value="SDR_fam"/>
</dbReference>
<evidence type="ECO:0000313" key="5">
    <source>
        <dbReference type="Proteomes" id="UP000179769"/>
    </source>
</evidence>